<evidence type="ECO:0000256" key="1">
    <source>
        <dbReference type="ARBA" id="ARBA00004613"/>
    </source>
</evidence>
<keyword evidence="4" id="KW-1015">Disulfide bond</keyword>
<accession>A0A6I9HCQ6</accession>
<keyword evidence="5" id="KW-0732">Signal</keyword>
<dbReference type="OrthoDB" id="9969981at2759"/>
<dbReference type="RefSeq" id="XP_005417456.1">
    <property type="nucleotide sequence ID" value="XM_005417399.2"/>
</dbReference>
<evidence type="ECO:0000256" key="2">
    <source>
        <dbReference type="ARBA" id="ARBA00010352"/>
    </source>
</evidence>
<protein>
    <submittedName>
        <fullName evidence="7">Beta-microseminoprotein-like</fullName>
    </submittedName>
</protein>
<dbReference type="InParanoid" id="A0A6I9HCQ6"/>
<organism evidence="6 7">
    <name type="scientific">Geospiza fortis</name>
    <name type="common">Medium ground-finch</name>
    <dbReference type="NCBI Taxonomy" id="48883"/>
    <lineage>
        <taxon>Eukaryota</taxon>
        <taxon>Metazoa</taxon>
        <taxon>Chordata</taxon>
        <taxon>Craniata</taxon>
        <taxon>Vertebrata</taxon>
        <taxon>Euteleostomi</taxon>
        <taxon>Archelosauria</taxon>
        <taxon>Archosauria</taxon>
        <taxon>Dinosauria</taxon>
        <taxon>Saurischia</taxon>
        <taxon>Theropoda</taxon>
        <taxon>Coelurosauria</taxon>
        <taxon>Aves</taxon>
        <taxon>Neognathae</taxon>
        <taxon>Neoaves</taxon>
        <taxon>Telluraves</taxon>
        <taxon>Australaves</taxon>
        <taxon>Passeriformes</taxon>
        <taxon>Thraupidae</taxon>
        <taxon>Geospiza</taxon>
    </lineage>
</organism>
<reference evidence="7" key="1">
    <citation type="submission" date="2025-08" db="UniProtKB">
        <authorList>
            <consortium name="RefSeq"/>
        </authorList>
    </citation>
    <scope>IDENTIFICATION</scope>
</reference>
<dbReference type="GO" id="GO:0005576">
    <property type="term" value="C:extracellular region"/>
    <property type="evidence" value="ECO:0007669"/>
    <property type="project" value="UniProtKB-SubCell"/>
</dbReference>
<feature type="chain" id="PRO_5027082036" evidence="5">
    <location>
        <begin position="23"/>
        <end position="113"/>
    </location>
</feature>
<dbReference type="AlphaFoldDB" id="A0A6I9HCQ6"/>
<comment type="similarity">
    <text evidence="2">Belongs to the beta-microseminoprotein family.</text>
</comment>
<dbReference type="GeneID" id="102035212"/>
<evidence type="ECO:0000256" key="4">
    <source>
        <dbReference type="ARBA" id="ARBA00023157"/>
    </source>
</evidence>
<name>A0A6I9HCQ6_GEOFO</name>
<gene>
    <name evidence="7" type="primary">LOC102035212</name>
</gene>
<evidence type="ECO:0000313" key="6">
    <source>
        <dbReference type="Proteomes" id="UP000504602"/>
    </source>
</evidence>
<keyword evidence="3" id="KW-0964">Secreted</keyword>
<dbReference type="Pfam" id="PF05825">
    <property type="entry name" value="PSP94"/>
    <property type="match status" value="1"/>
</dbReference>
<evidence type="ECO:0000256" key="5">
    <source>
        <dbReference type="SAM" id="SignalP"/>
    </source>
</evidence>
<proteinExistence type="inferred from homology"/>
<dbReference type="Gene3D" id="2.20.25.590">
    <property type="match status" value="1"/>
</dbReference>
<dbReference type="PANTHER" id="PTHR10500">
    <property type="entry name" value="BETA-MICROSEMINOPROTEIN"/>
    <property type="match status" value="1"/>
</dbReference>
<dbReference type="Gene3D" id="2.10.70.10">
    <property type="entry name" value="Complement Module, domain 1"/>
    <property type="match status" value="1"/>
</dbReference>
<feature type="signal peptide" evidence="5">
    <location>
        <begin position="1"/>
        <end position="22"/>
    </location>
</feature>
<dbReference type="InterPro" id="IPR008735">
    <property type="entry name" value="PSP94"/>
</dbReference>
<dbReference type="PANTHER" id="PTHR10500:SF7">
    <property type="entry name" value="BETA-MICROSEMINOPROTEIN"/>
    <property type="match status" value="1"/>
</dbReference>
<dbReference type="Proteomes" id="UP000504602">
    <property type="component" value="Unplaced"/>
</dbReference>
<keyword evidence="6" id="KW-1185">Reference proteome</keyword>
<evidence type="ECO:0000256" key="3">
    <source>
        <dbReference type="ARBA" id="ARBA00022525"/>
    </source>
</evidence>
<comment type="subcellular location">
    <subcellularLocation>
        <location evidence="1">Secreted</location>
    </subcellularLocation>
</comment>
<evidence type="ECO:0000313" key="7">
    <source>
        <dbReference type="RefSeq" id="XP_005417456.1"/>
    </source>
</evidence>
<dbReference type="KEGG" id="gfr:102035212"/>
<sequence>MAQKRFLAFLVAMGIIVTLGDAYCWGKIHKPGEAKDGCMINGKLYPFGHIERTEDCYQCNCGEGEMECCSLFHIPVAYDKKKCKVVFNKKRCDYDVVQKNDPSKMCSVYSRVG</sequence>